<dbReference type="GO" id="GO:0016614">
    <property type="term" value="F:oxidoreductase activity, acting on CH-OH group of donors"/>
    <property type="evidence" value="ECO:0007669"/>
    <property type="project" value="InterPro"/>
</dbReference>
<name>A0A6V7PX07_ANACO</name>
<dbReference type="PANTHER" id="PTHR45968">
    <property type="entry name" value="OSJNBA0019K04.7 PROTEIN"/>
    <property type="match status" value="1"/>
</dbReference>
<dbReference type="AlphaFoldDB" id="A0A6V7PX07"/>
<feature type="compositionally biased region" description="Basic and acidic residues" evidence="1">
    <location>
        <begin position="39"/>
        <end position="55"/>
    </location>
</feature>
<dbReference type="PANTHER" id="PTHR45968:SF3">
    <property type="entry name" value="OS04G0573100 PROTEIN"/>
    <property type="match status" value="1"/>
</dbReference>
<dbReference type="Pfam" id="PF05199">
    <property type="entry name" value="GMC_oxred_C"/>
    <property type="match status" value="1"/>
</dbReference>
<feature type="compositionally biased region" description="Basic and acidic residues" evidence="1">
    <location>
        <begin position="80"/>
        <end position="92"/>
    </location>
</feature>
<evidence type="ECO:0000256" key="1">
    <source>
        <dbReference type="SAM" id="MobiDB-lite"/>
    </source>
</evidence>
<dbReference type="SUPFAM" id="SSF54373">
    <property type="entry name" value="FAD-linked reductases, C-terminal domain"/>
    <property type="match status" value="1"/>
</dbReference>
<evidence type="ECO:0000313" key="3">
    <source>
        <dbReference type="EMBL" id="CAD1835439.1"/>
    </source>
</evidence>
<protein>
    <recommendedName>
        <fullName evidence="2">Glucose-methanol-choline oxidoreductase C-terminal domain-containing protein</fullName>
    </recommendedName>
</protein>
<sequence length="211" mass="23968">MYIGLSKFSNTNCFNIQIGKLFCRLCADRPTVYCPSEAADSRSDSQSRRGHEQPRRLLLPGRLHPREDHRAALDGPPRAPVEEPRREPRRDLQLLPGAEDLRRCVDGIRTIERVVASDAFTKFTYAYLPEAGLLNISKDFPVNLLPKHQNDSRSLEQYCKDTVMTIWHYHGGCRVGGVVDADYRVLGADALRVVDSSTFIYSRGLIRRRPS</sequence>
<dbReference type="Gene3D" id="3.30.410.40">
    <property type="match status" value="1"/>
</dbReference>
<accession>A0A6V7PX07</accession>
<reference evidence="3" key="1">
    <citation type="submission" date="2020-07" db="EMBL/GenBank/DDBJ databases">
        <authorList>
            <person name="Lin J."/>
        </authorList>
    </citation>
    <scope>NUCLEOTIDE SEQUENCE</scope>
</reference>
<gene>
    <name evidence="3" type="ORF">CB5_LOCUS18650</name>
</gene>
<dbReference type="EMBL" id="LR862153">
    <property type="protein sequence ID" value="CAD1835439.1"/>
    <property type="molecule type" value="Genomic_DNA"/>
</dbReference>
<dbReference type="InterPro" id="IPR007867">
    <property type="entry name" value="GMC_OxRtase_C"/>
</dbReference>
<dbReference type="InterPro" id="IPR051871">
    <property type="entry name" value="GMC_Oxidoreductase-Related"/>
</dbReference>
<feature type="region of interest" description="Disordered" evidence="1">
    <location>
        <begin position="37"/>
        <end position="92"/>
    </location>
</feature>
<organism evidence="3">
    <name type="scientific">Ananas comosus var. bracteatus</name>
    <name type="common">red pineapple</name>
    <dbReference type="NCBI Taxonomy" id="296719"/>
    <lineage>
        <taxon>Eukaryota</taxon>
        <taxon>Viridiplantae</taxon>
        <taxon>Streptophyta</taxon>
        <taxon>Embryophyta</taxon>
        <taxon>Tracheophyta</taxon>
        <taxon>Spermatophyta</taxon>
        <taxon>Magnoliopsida</taxon>
        <taxon>Liliopsida</taxon>
        <taxon>Poales</taxon>
        <taxon>Bromeliaceae</taxon>
        <taxon>Bromelioideae</taxon>
        <taxon>Ananas</taxon>
    </lineage>
</organism>
<proteinExistence type="predicted"/>
<feature type="domain" description="Glucose-methanol-choline oxidoreductase C-terminal" evidence="2">
    <location>
        <begin position="83"/>
        <end position="199"/>
    </location>
</feature>
<evidence type="ECO:0000259" key="2">
    <source>
        <dbReference type="Pfam" id="PF05199"/>
    </source>
</evidence>